<sequence>MKKNIIKVLLCSMIISLSSCEDMVEGINENPNDISVLDVETKLFLTGGMLANVQVQCGHLNRISNMYSGQLIGFSSLYSNIYGFNLSTVESNDEWTQVYGGVITNMRHIANNSTSDLLVGIAKVVEAHAIGTGASLWGNIPYSEANNIEISDPVFDSQKAVYTAAIALLDAGIAKLNSATSFSLSQDIYFNGNKDKWIKAANTLKARFYLHQKDYSSALSAAQTGISDPSGDMKYKPRGAASQAAGDKNLFWTILEGSRAGDIGNSSGGSDSYLLQLLDASSSVSRNHAKTNEAARHAYYKIDASGGKVNKGIVEQFEPQNMVTYFENQLIKAECAARSGGVAAGLSHLNTMRSWLNSGGQLNSSFAGMTYKYDAFVAADFDNGGVENADNVDSKTAFLREVMEERYVSGFGMHMPFNDARRLRKSGSSFAVPFVLVDGPNPPYPERMPYSANELNSNSNAPADPGIFAKTEVNN</sequence>
<dbReference type="Pfam" id="PF12771">
    <property type="entry name" value="SusD-like_2"/>
    <property type="match status" value="1"/>
</dbReference>
<dbReference type="PROSITE" id="PS51257">
    <property type="entry name" value="PROKAR_LIPOPROTEIN"/>
    <property type="match status" value="1"/>
</dbReference>
<dbReference type="AlphaFoldDB" id="A0A381N625"/>
<evidence type="ECO:0000313" key="1">
    <source>
        <dbReference type="EMBL" id="SUZ49098.1"/>
    </source>
</evidence>
<accession>A0A381N625</accession>
<name>A0A381N625_9ZZZZ</name>
<organism evidence="1">
    <name type="scientific">marine metagenome</name>
    <dbReference type="NCBI Taxonomy" id="408172"/>
    <lineage>
        <taxon>unclassified sequences</taxon>
        <taxon>metagenomes</taxon>
        <taxon>ecological metagenomes</taxon>
    </lineage>
</organism>
<dbReference type="Gene3D" id="1.25.40.390">
    <property type="match status" value="1"/>
</dbReference>
<reference evidence="1" key="1">
    <citation type="submission" date="2018-05" db="EMBL/GenBank/DDBJ databases">
        <authorList>
            <person name="Lanie J.A."/>
            <person name="Ng W.-L."/>
            <person name="Kazmierczak K.M."/>
            <person name="Andrzejewski T.M."/>
            <person name="Davidsen T.M."/>
            <person name="Wayne K.J."/>
            <person name="Tettelin H."/>
            <person name="Glass J.I."/>
            <person name="Rusch D."/>
            <person name="Podicherti R."/>
            <person name="Tsui H.-C.T."/>
            <person name="Winkler M.E."/>
        </authorList>
    </citation>
    <scope>NUCLEOTIDE SEQUENCE</scope>
</reference>
<evidence type="ECO:0008006" key="2">
    <source>
        <dbReference type="Google" id="ProtNLM"/>
    </source>
</evidence>
<protein>
    <recommendedName>
        <fullName evidence="2">SusD/RagB family nutrient-binding outer membrane lipoprotein</fullName>
    </recommendedName>
</protein>
<dbReference type="InterPro" id="IPR011990">
    <property type="entry name" value="TPR-like_helical_dom_sf"/>
</dbReference>
<gene>
    <name evidence="1" type="ORF">METZ01_LOCUS1952</name>
</gene>
<proteinExistence type="predicted"/>
<dbReference type="EMBL" id="UINC01000102">
    <property type="protein sequence ID" value="SUZ49098.1"/>
    <property type="molecule type" value="Genomic_DNA"/>
</dbReference>
<dbReference type="InterPro" id="IPR041662">
    <property type="entry name" value="SusD-like_2"/>
</dbReference>
<dbReference type="SUPFAM" id="SSF48452">
    <property type="entry name" value="TPR-like"/>
    <property type="match status" value="1"/>
</dbReference>